<gene>
    <name evidence="5" type="ORF">ALGA_4334</name>
</gene>
<evidence type="ECO:0000313" key="5">
    <source>
        <dbReference type="EMBL" id="BAX82624.1"/>
    </source>
</evidence>
<keyword evidence="1" id="KW-0808">Transferase</keyword>
<proteinExistence type="predicted"/>
<feature type="domain" description="Beta-ketoacyl-[acyl-carrier-protein] synthase III N-terminal" evidence="4">
    <location>
        <begin position="115"/>
        <end position="192"/>
    </location>
</feature>
<evidence type="ECO:0000259" key="4">
    <source>
        <dbReference type="Pfam" id="PF08545"/>
    </source>
</evidence>
<feature type="domain" description="Beta-ketoacyl-[acyl-carrier-protein] synthase III C-terminal" evidence="3">
    <location>
        <begin position="253"/>
        <end position="342"/>
    </location>
</feature>
<dbReference type="InterPro" id="IPR013747">
    <property type="entry name" value="ACP_syn_III_C"/>
</dbReference>
<dbReference type="SUPFAM" id="SSF53901">
    <property type="entry name" value="Thiolase-like"/>
    <property type="match status" value="1"/>
</dbReference>
<accession>A0A1Y1CQU0</accession>
<evidence type="ECO:0000256" key="2">
    <source>
        <dbReference type="ARBA" id="ARBA00023315"/>
    </source>
</evidence>
<dbReference type="GO" id="GO:0006633">
    <property type="term" value="P:fatty acid biosynthetic process"/>
    <property type="evidence" value="ECO:0007669"/>
    <property type="project" value="InterPro"/>
</dbReference>
<dbReference type="KEGG" id="mbas:ALGA_4334"/>
<dbReference type="Gene3D" id="3.40.47.10">
    <property type="match status" value="1"/>
</dbReference>
<evidence type="ECO:0000256" key="1">
    <source>
        <dbReference type="ARBA" id="ARBA00022679"/>
    </source>
</evidence>
<dbReference type="RefSeq" id="WP_096433091.1">
    <property type="nucleotide sequence ID" value="NZ_AP018042.1"/>
</dbReference>
<dbReference type="OrthoDB" id="9815506at2"/>
<dbReference type="GO" id="GO:0004315">
    <property type="term" value="F:3-oxoacyl-[acyl-carrier-protein] synthase activity"/>
    <property type="evidence" value="ECO:0007669"/>
    <property type="project" value="InterPro"/>
</dbReference>
<keyword evidence="6" id="KW-1185">Reference proteome</keyword>
<dbReference type="GO" id="GO:0044550">
    <property type="term" value="P:secondary metabolite biosynthetic process"/>
    <property type="evidence" value="ECO:0007669"/>
    <property type="project" value="TreeGrafter"/>
</dbReference>
<reference evidence="6" key="2">
    <citation type="journal article" date="2020" name="Antonie Van Leeuwenhoek">
        <title>Labilibaculum antarcticum sp. nov., a novel facultative anaerobic, psychrotorelant bacterium isolated from marine sediment of Antarctica.</title>
        <authorList>
            <person name="Watanabe M."/>
            <person name="Kojima H."/>
            <person name="Fukui M."/>
        </authorList>
    </citation>
    <scope>NUCLEOTIDE SEQUENCE [LARGE SCALE GENOMIC DNA]</scope>
    <source>
        <strain evidence="6">SPP2</strain>
    </source>
</reference>
<dbReference type="Pfam" id="PF08545">
    <property type="entry name" value="ACP_syn_III"/>
    <property type="match status" value="1"/>
</dbReference>
<dbReference type="Proteomes" id="UP000218267">
    <property type="component" value="Chromosome"/>
</dbReference>
<evidence type="ECO:0000259" key="3">
    <source>
        <dbReference type="Pfam" id="PF08541"/>
    </source>
</evidence>
<dbReference type="PANTHER" id="PTHR34069:SF2">
    <property type="entry name" value="BETA-KETOACYL-[ACYL-CARRIER-PROTEIN] SYNTHASE III"/>
    <property type="match status" value="1"/>
</dbReference>
<organism evidence="5 6">
    <name type="scientific">Labilibaculum antarcticum</name>
    <dbReference type="NCBI Taxonomy" id="1717717"/>
    <lineage>
        <taxon>Bacteria</taxon>
        <taxon>Pseudomonadati</taxon>
        <taxon>Bacteroidota</taxon>
        <taxon>Bacteroidia</taxon>
        <taxon>Marinilabiliales</taxon>
        <taxon>Marinifilaceae</taxon>
        <taxon>Labilibaculum</taxon>
    </lineage>
</organism>
<dbReference type="CDD" id="cd00830">
    <property type="entry name" value="KAS_III"/>
    <property type="match status" value="1"/>
</dbReference>
<evidence type="ECO:0000313" key="6">
    <source>
        <dbReference type="Proteomes" id="UP000218267"/>
    </source>
</evidence>
<name>A0A1Y1CQU0_9BACT</name>
<dbReference type="PANTHER" id="PTHR34069">
    <property type="entry name" value="3-OXOACYL-[ACYL-CARRIER-PROTEIN] SYNTHASE 3"/>
    <property type="match status" value="1"/>
</dbReference>
<dbReference type="AlphaFoldDB" id="A0A1Y1CQU0"/>
<dbReference type="InterPro" id="IPR013751">
    <property type="entry name" value="ACP_syn_III_N"/>
</dbReference>
<dbReference type="Pfam" id="PF08541">
    <property type="entry name" value="ACP_syn_III_C"/>
    <property type="match status" value="1"/>
</dbReference>
<reference evidence="5 6" key="1">
    <citation type="journal article" date="2018" name="Mar. Genomics">
        <title>Complete genome sequence of Marinifilaceae bacterium strain SPP2, isolated from the Antarctic marine sediment.</title>
        <authorList>
            <person name="Watanabe M."/>
            <person name="Kojima H."/>
            <person name="Fukui M."/>
        </authorList>
    </citation>
    <scope>NUCLEOTIDE SEQUENCE [LARGE SCALE GENOMIC DNA]</scope>
    <source>
        <strain evidence="5 6">SPP2</strain>
    </source>
</reference>
<protein>
    <submittedName>
        <fullName evidence="5">3-oxoacyl-ACP synthase</fullName>
    </submittedName>
</protein>
<dbReference type="EMBL" id="AP018042">
    <property type="protein sequence ID" value="BAX82624.1"/>
    <property type="molecule type" value="Genomic_DNA"/>
</dbReference>
<dbReference type="InterPro" id="IPR016039">
    <property type="entry name" value="Thiolase-like"/>
</dbReference>
<sequence>MNLKYHNKKITGMLTVIPQNEVKFEDTIGNYNFSSKQSKQLGKIMGYNRQRIVLPGVTVSDLCVHGLNYLFNEDFLNKDEIDALILVTESPDYILPPTSNVIQGRLNLKEDIFCMDINQGCAGHLIGLMQAFAMLEQVSINKVVLLNADVLSHKASERDRNSRPLAGDGASITIVEKCEEQNTIYANLKMDGKRHEALIIPAGGFKTPSSPQTGILKEDDNGNFRALDHLHMKGDVVFNFVQKEVPLMIDSLLEFAKIEKDEVDYYLFHQPNRFMLQKLADRLEVSYDKLPNNIVERFGNANSVTVPTVVTYNLGEKAETNEYLICLAGFGVGLTWCSMLMKFGKLDFCKMIEY</sequence>
<keyword evidence="2" id="KW-0012">Acyltransferase</keyword>